<reference evidence="11 12" key="1">
    <citation type="submission" date="2020-09" db="EMBL/GenBank/DDBJ databases">
        <title>Paenibacillus sp. strain PR3 16S rRNA gene Genome sequencing and assembly.</title>
        <authorList>
            <person name="Kim J."/>
        </authorList>
    </citation>
    <scope>NUCLEOTIDE SEQUENCE [LARGE SCALE GENOMIC DNA]</scope>
    <source>
        <strain evidence="11 12">PR3</strain>
    </source>
</reference>
<name>A0ABR8MXM3_9BACL</name>
<gene>
    <name evidence="11" type="ORF">H8B09_13520</name>
</gene>
<keyword evidence="3 8" id="KW-0472">Membrane</keyword>
<evidence type="ECO:0000313" key="12">
    <source>
        <dbReference type="Proteomes" id="UP000609346"/>
    </source>
</evidence>
<dbReference type="Gene3D" id="3.30.450.20">
    <property type="entry name" value="PAS domain"/>
    <property type="match status" value="1"/>
</dbReference>
<dbReference type="SUPFAM" id="SSF58104">
    <property type="entry name" value="Methyl-accepting chemotaxis protein (MCP) signaling domain"/>
    <property type="match status" value="1"/>
</dbReference>
<evidence type="ECO:0000256" key="5">
    <source>
        <dbReference type="ARBA" id="ARBA00029447"/>
    </source>
</evidence>
<feature type="domain" description="Methyl-accepting transducer" evidence="9">
    <location>
        <begin position="372"/>
        <end position="615"/>
    </location>
</feature>
<keyword evidence="2" id="KW-1003">Cell membrane</keyword>
<dbReference type="Pfam" id="PF00672">
    <property type="entry name" value="HAMP"/>
    <property type="match status" value="1"/>
</dbReference>
<dbReference type="Proteomes" id="UP000609346">
    <property type="component" value="Unassembled WGS sequence"/>
</dbReference>
<proteinExistence type="inferred from homology"/>
<keyword evidence="8" id="KW-1133">Transmembrane helix</keyword>
<evidence type="ECO:0000256" key="4">
    <source>
        <dbReference type="ARBA" id="ARBA00023224"/>
    </source>
</evidence>
<dbReference type="RefSeq" id="WP_191204065.1">
    <property type="nucleotide sequence ID" value="NZ_JACXZA010000003.1"/>
</dbReference>
<dbReference type="SMART" id="SM00304">
    <property type="entry name" value="HAMP"/>
    <property type="match status" value="1"/>
</dbReference>
<dbReference type="PANTHER" id="PTHR32089">
    <property type="entry name" value="METHYL-ACCEPTING CHEMOTAXIS PROTEIN MCPB"/>
    <property type="match status" value="1"/>
</dbReference>
<evidence type="ECO:0000259" key="9">
    <source>
        <dbReference type="PROSITE" id="PS50111"/>
    </source>
</evidence>
<dbReference type="PANTHER" id="PTHR32089:SF112">
    <property type="entry name" value="LYSOZYME-LIKE PROTEIN-RELATED"/>
    <property type="match status" value="1"/>
</dbReference>
<evidence type="ECO:0000313" key="11">
    <source>
        <dbReference type="EMBL" id="MBD3919777.1"/>
    </source>
</evidence>
<protein>
    <submittedName>
        <fullName evidence="11">Methyl-accepting chemotaxis protein</fullName>
    </submittedName>
</protein>
<keyword evidence="7" id="KW-0175">Coiled coil</keyword>
<feature type="transmembrane region" description="Helical" evidence="8">
    <location>
        <begin position="20"/>
        <end position="45"/>
    </location>
</feature>
<sequence>MNNRNEASSRWFRLIQIRKLSTRLMLSTFIIAIAIVAAMSLSLFLPNSANFEKEIKKELGLQTSLIVQQVDEEVQSKFAKLEAIAHVGQSYGMDAAKHQALISAFAKSNPEFELSGYSLDLTGKASRGSEGQTMDLSNRPYMAVISEGKPYISDPIPAVDDPTKLVVAFVIPLMQEDKPFGFYATSYTISKAAKSVIDSKIGDSGYAVLIDNQGIVQVHPNPDLVGTRIEDLGVPEVYDAFKAIQQGKKDVGYTYTFNGITKIGHSSATKNGYVIQMAVPKSELTAPIRNMMWTTLLAAVIVTLAAMAVTYLFTTRLAKPIVYITDVVKQLSKGDFRPRLHVKSKDELGVLAAHMNDMLDSLSVTIGQVNSAAISVAASAEQITASTDEVARGSVDQADQARTMADLFEALEQAIKSVAFNANQARDYSNEAVHIAEQGTDMINHSIGTMQQVNQQMENLEKDSNQIGDIIQVINEIAEQTNLLALNAAIEAARAGEQGRGFAVVADEVRKLAERSGSATKQIASIIHGMQSNTTECVKAVSDGVQQFAETRQSFDGIVVKVNEMSDKVNEIAESSVVQASKASDVLMTIESVASVSEEAAAAAEETAAASQELSQLAERLNESIEMFKYK</sequence>
<dbReference type="PROSITE" id="PS50885">
    <property type="entry name" value="HAMP"/>
    <property type="match status" value="1"/>
</dbReference>
<keyword evidence="8" id="KW-0812">Transmembrane</keyword>
<dbReference type="SMART" id="SM00283">
    <property type="entry name" value="MA"/>
    <property type="match status" value="1"/>
</dbReference>
<organism evidence="11 12">
    <name type="scientific">Paenibacillus terricola</name>
    <dbReference type="NCBI Taxonomy" id="2763503"/>
    <lineage>
        <taxon>Bacteria</taxon>
        <taxon>Bacillati</taxon>
        <taxon>Bacillota</taxon>
        <taxon>Bacilli</taxon>
        <taxon>Bacillales</taxon>
        <taxon>Paenibacillaceae</taxon>
        <taxon>Paenibacillus</taxon>
    </lineage>
</organism>
<dbReference type="Gene3D" id="1.10.287.950">
    <property type="entry name" value="Methyl-accepting chemotaxis protein"/>
    <property type="match status" value="1"/>
</dbReference>
<dbReference type="InterPro" id="IPR004089">
    <property type="entry name" value="MCPsignal_dom"/>
</dbReference>
<dbReference type="CDD" id="cd12912">
    <property type="entry name" value="PDC2_MCP_like"/>
    <property type="match status" value="1"/>
</dbReference>
<keyword evidence="12" id="KW-1185">Reference proteome</keyword>
<evidence type="ECO:0000256" key="6">
    <source>
        <dbReference type="PROSITE-ProRule" id="PRU00284"/>
    </source>
</evidence>
<feature type="domain" description="HAMP" evidence="10">
    <location>
        <begin position="315"/>
        <end position="367"/>
    </location>
</feature>
<evidence type="ECO:0000259" key="10">
    <source>
        <dbReference type="PROSITE" id="PS50885"/>
    </source>
</evidence>
<comment type="caution">
    <text evidence="11">The sequence shown here is derived from an EMBL/GenBank/DDBJ whole genome shotgun (WGS) entry which is preliminary data.</text>
</comment>
<evidence type="ECO:0000256" key="1">
    <source>
        <dbReference type="ARBA" id="ARBA00004236"/>
    </source>
</evidence>
<dbReference type="CDD" id="cd06225">
    <property type="entry name" value="HAMP"/>
    <property type="match status" value="1"/>
</dbReference>
<evidence type="ECO:0000256" key="8">
    <source>
        <dbReference type="SAM" id="Phobius"/>
    </source>
</evidence>
<comment type="subcellular location">
    <subcellularLocation>
        <location evidence="1">Cell membrane</location>
    </subcellularLocation>
</comment>
<feature type="transmembrane region" description="Helical" evidence="8">
    <location>
        <begin position="291"/>
        <end position="313"/>
    </location>
</feature>
<feature type="coiled-coil region" evidence="7">
    <location>
        <begin position="443"/>
        <end position="470"/>
    </location>
</feature>
<evidence type="ECO:0000256" key="7">
    <source>
        <dbReference type="SAM" id="Coils"/>
    </source>
</evidence>
<accession>A0ABR8MXM3</accession>
<dbReference type="InterPro" id="IPR003660">
    <property type="entry name" value="HAMP_dom"/>
</dbReference>
<keyword evidence="4 6" id="KW-0807">Transducer</keyword>
<dbReference type="Pfam" id="PF00015">
    <property type="entry name" value="MCPsignal"/>
    <property type="match status" value="1"/>
</dbReference>
<dbReference type="EMBL" id="JACXZA010000003">
    <property type="protein sequence ID" value="MBD3919777.1"/>
    <property type="molecule type" value="Genomic_DNA"/>
</dbReference>
<dbReference type="CDD" id="cd11386">
    <property type="entry name" value="MCP_signal"/>
    <property type="match status" value="1"/>
</dbReference>
<evidence type="ECO:0000256" key="2">
    <source>
        <dbReference type="ARBA" id="ARBA00022475"/>
    </source>
</evidence>
<dbReference type="PROSITE" id="PS50111">
    <property type="entry name" value="CHEMOTAXIS_TRANSDUC_2"/>
    <property type="match status" value="1"/>
</dbReference>
<comment type="similarity">
    <text evidence="5">Belongs to the methyl-accepting chemotaxis (MCP) protein family.</text>
</comment>
<evidence type="ECO:0000256" key="3">
    <source>
        <dbReference type="ARBA" id="ARBA00023136"/>
    </source>
</evidence>